<dbReference type="EMBL" id="SNXK01000023">
    <property type="protein sequence ID" value="TDP27618.1"/>
    <property type="molecule type" value="Genomic_DNA"/>
</dbReference>
<gene>
    <name evidence="1" type="ORF">DFR75_1239</name>
</gene>
<sequence length="49" mass="5652">MLRSRLLARRRALREQAQPCVAQMSRARVFKNDAGVKAYRYLDDGIKTA</sequence>
<organism evidence="1 2">
    <name type="scientific">Nocardia ignorata</name>
    <dbReference type="NCBI Taxonomy" id="145285"/>
    <lineage>
        <taxon>Bacteria</taxon>
        <taxon>Bacillati</taxon>
        <taxon>Actinomycetota</taxon>
        <taxon>Actinomycetes</taxon>
        <taxon>Mycobacteriales</taxon>
        <taxon>Nocardiaceae</taxon>
        <taxon>Nocardia</taxon>
    </lineage>
</organism>
<dbReference type="AlphaFoldDB" id="A0A4R6NWD3"/>
<evidence type="ECO:0000313" key="1">
    <source>
        <dbReference type="EMBL" id="TDP27618.1"/>
    </source>
</evidence>
<proteinExistence type="predicted"/>
<dbReference type="RefSeq" id="WP_157104719.1">
    <property type="nucleotide sequence ID" value="NZ_SNXK01000023.1"/>
</dbReference>
<evidence type="ECO:0000313" key="2">
    <source>
        <dbReference type="Proteomes" id="UP000295087"/>
    </source>
</evidence>
<name>A0A4R6NWD3_NOCIG</name>
<reference evidence="1 2" key="1">
    <citation type="submission" date="2019-03" db="EMBL/GenBank/DDBJ databases">
        <title>Genomic Encyclopedia of Type Strains, Phase IV (KMG-IV): sequencing the most valuable type-strain genomes for metagenomic binning, comparative biology and taxonomic classification.</title>
        <authorList>
            <person name="Goeker M."/>
        </authorList>
    </citation>
    <scope>NUCLEOTIDE SEQUENCE [LARGE SCALE GENOMIC DNA]</scope>
    <source>
        <strain evidence="1 2">DSM 44496</strain>
    </source>
</reference>
<protein>
    <submittedName>
        <fullName evidence="1">Uncharacterized protein</fullName>
    </submittedName>
</protein>
<dbReference type="Proteomes" id="UP000295087">
    <property type="component" value="Unassembled WGS sequence"/>
</dbReference>
<comment type="caution">
    <text evidence="1">The sequence shown here is derived from an EMBL/GenBank/DDBJ whole genome shotgun (WGS) entry which is preliminary data.</text>
</comment>
<accession>A0A4R6NWD3</accession>
<keyword evidence="2" id="KW-1185">Reference proteome</keyword>